<dbReference type="PRINTS" id="PR00457">
    <property type="entry name" value="ANPEROXIDASE"/>
</dbReference>
<keyword evidence="4" id="KW-0560">Oxidoreductase</keyword>
<dbReference type="PANTHER" id="PTHR11475:SF4">
    <property type="entry name" value="CHORION PEROXIDASE"/>
    <property type="match status" value="1"/>
</dbReference>
<reference evidence="4 5" key="2">
    <citation type="submission" date="2018-06" db="EMBL/GenBank/DDBJ databases">
        <title>Metagenomic assembly of (sub)arctic Cyanobacteria and their associated microbiome from non-axenic cultures.</title>
        <authorList>
            <person name="Baurain D."/>
        </authorList>
    </citation>
    <scope>NUCLEOTIDE SEQUENCE [LARGE SCALE GENOMIC DNA]</scope>
    <source>
        <strain evidence="4">ULC027bin1</strain>
    </source>
</reference>
<dbReference type="AlphaFoldDB" id="A0A2W4X3N8"/>
<dbReference type="InterPro" id="IPR037120">
    <property type="entry name" value="Haem_peroxidase_sf_animal"/>
</dbReference>
<evidence type="ECO:0000256" key="3">
    <source>
        <dbReference type="ARBA" id="ARBA00023180"/>
    </source>
</evidence>
<dbReference type="GO" id="GO:0006979">
    <property type="term" value="P:response to oxidative stress"/>
    <property type="evidence" value="ECO:0007669"/>
    <property type="project" value="InterPro"/>
</dbReference>
<dbReference type="Proteomes" id="UP000249794">
    <property type="component" value="Unassembled WGS sequence"/>
</dbReference>
<evidence type="ECO:0000256" key="1">
    <source>
        <dbReference type="ARBA" id="ARBA00004613"/>
    </source>
</evidence>
<proteinExistence type="predicted"/>
<dbReference type="GO" id="GO:0020037">
    <property type="term" value="F:heme binding"/>
    <property type="evidence" value="ECO:0007669"/>
    <property type="project" value="InterPro"/>
</dbReference>
<dbReference type="PROSITE" id="PS50292">
    <property type="entry name" value="PEROXIDASE_3"/>
    <property type="match status" value="1"/>
</dbReference>
<dbReference type="EMBL" id="QBMP01000157">
    <property type="protein sequence ID" value="PZO51983.1"/>
    <property type="molecule type" value="Genomic_DNA"/>
</dbReference>
<dbReference type="Pfam" id="PF03098">
    <property type="entry name" value="An_peroxidase"/>
    <property type="match status" value="1"/>
</dbReference>
<dbReference type="InterPro" id="IPR010255">
    <property type="entry name" value="Haem_peroxidase_sf"/>
</dbReference>
<evidence type="ECO:0000256" key="2">
    <source>
        <dbReference type="ARBA" id="ARBA00022525"/>
    </source>
</evidence>
<dbReference type="CDD" id="cd09819">
    <property type="entry name" value="An_peroxidase_bacterial_1"/>
    <property type="match status" value="1"/>
</dbReference>
<comment type="caution">
    <text evidence="4">The sequence shown here is derived from an EMBL/GenBank/DDBJ whole genome shotgun (WGS) entry which is preliminary data.</text>
</comment>
<name>A0A2W4X3N8_9CYAN</name>
<dbReference type="GO" id="GO:0004601">
    <property type="term" value="F:peroxidase activity"/>
    <property type="evidence" value="ECO:0007669"/>
    <property type="project" value="UniProtKB-KW"/>
</dbReference>
<dbReference type="InterPro" id="IPR019791">
    <property type="entry name" value="Haem_peroxidase_animal"/>
</dbReference>
<reference evidence="5" key="1">
    <citation type="submission" date="2018-04" db="EMBL/GenBank/DDBJ databases">
        <authorList>
            <person name="Cornet L."/>
        </authorList>
    </citation>
    <scope>NUCLEOTIDE SEQUENCE [LARGE SCALE GENOMIC DNA]</scope>
</reference>
<gene>
    <name evidence="4" type="ORF">DCF15_14315</name>
</gene>
<dbReference type="Gene3D" id="1.10.640.10">
    <property type="entry name" value="Haem peroxidase domain superfamily, animal type"/>
    <property type="match status" value="1"/>
</dbReference>
<accession>A0A2W4X3N8</accession>
<keyword evidence="4" id="KW-0575">Peroxidase</keyword>
<organism evidence="4 5">
    <name type="scientific">Phormidesmis priestleyi</name>
    <dbReference type="NCBI Taxonomy" id="268141"/>
    <lineage>
        <taxon>Bacteria</taxon>
        <taxon>Bacillati</taxon>
        <taxon>Cyanobacteriota</taxon>
        <taxon>Cyanophyceae</taxon>
        <taxon>Leptolyngbyales</taxon>
        <taxon>Leptolyngbyaceae</taxon>
        <taxon>Phormidesmis</taxon>
    </lineage>
</organism>
<keyword evidence="2" id="KW-0964">Secreted</keyword>
<keyword evidence="3" id="KW-0325">Glycoprotein</keyword>
<sequence>MTRHGAMPLGGANAPSSIYHEQGRFGRIFPALPPFAADNPTLRGFLREIGKINGIMDAKDDLSDPVGLITKPALNVRNENNPDITAGFTFLGQFIDHDITFDPTSSLERQQDPETIANFRTPSLGLDNVYGSGPKASPHLYDQDVDSGLTTFLVEKIPGSEAISRDHQQRFDLPRNCQRTALIGDPRNDENLIVSQLHLAFLKFHNAVVTKVKADTGLTNPNEIFAEAQRVVRWHYQWIIVHEFLPLTVGQDLVTNILTEGRKFYKWRNLPFIPVEFAVSAYRFGHSQARPSYRANFGLAPDDSGQFIALFLDDGRATSPASDAPDPADLRGGKRAARRFIDWQTFFDFGDGRARPNKKIDTILSSALFDLPGIPGMEPQSLATRNLLRHVTFRIPSGQSVAKAMGVNVLHPTILQDLKPFALDQRTPLWFYILREAETAEFGAGKHLGPVGGRIVAEVLIGLLEGDSESYLQQDPGWIPTLPTLSADGSFKITDLLRFAEVVIPL</sequence>
<dbReference type="SUPFAM" id="SSF48113">
    <property type="entry name" value="Heme-dependent peroxidases"/>
    <property type="match status" value="1"/>
</dbReference>
<dbReference type="PANTHER" id="PTHR11475">
    <property type="entry name" value="OXIDASE/PEROXIDASE"/>
    <property type="match status" value="1"/>
</dbReference>
<evidence type="ECO:0000313" key="5">
    <source>
        <dbReference type="Proteomes" id="UP000249794"/>
    </source>
</evidence>
<comment type="subcellular location">
    <subcellularLocation>
        <location evidence="1">Secreted</location>
    </subcellularLocation>
</comment>
<evidence type="ECO:0000313" key="4">
    <source>
        <dbReference type="EMBL" id="PZO51983.1"/>
    </source>
</evidence>
<protein>
    <submittedName>
        <fullName evidence="4">Peroxidase</fullName>
    </submittedName>
</protein>
<dbReference type="GO" id="GO:0005576">
    <property type="term" value="C:extracellular region"/>
    <property type="evidence" value="ECO:0007669"/>
    <property type="project" value="UniProtKB-SubCell"/>
</dbReference>